<dbReference type="NCBIfam" id="TIGR00078">
    <property type="entry name" value="nadC"/>
    <property type="match status" value="1"/>
</dbReference>
<evidence type="ECO:0000256" key="8">
    <source>
        <dbReference type="ARBA" id="ARBA00033102"/>
    </source>
</evidence>
<evidence type="ECO:0000259" key="11">
    <source>
        <dbReference type="Pfam" id="PF02749"/>
    </source>
</evidence>
<evidence type="ECO:0000256" key="1">
    <source>
        <dbReference type="ARBA" id="ARBA00003237"/>
    </source>
</evidence>
<dbReference type="InterPro" id="IPR027277">
    <property type="entry name" value="NadC/ModD"/>
</dbReference>
<dbReference type="InterPro" id="IPR036068">
    <property type="entry name" value="Nicotinate_pribotase-like_C"/>
</dbReference>
<evidence type="ECO:0000256" key="7">
    <source>
        <dbReference type="ARBA" id="ARBA00022679"/>
    </source>
</evidence>
<keyword evidence="5" id="KW-0662">Pyridine nucleotide biosynthesis</keyword>
<keyword evidence="7 9" id="KW-0808">Transferase</keyword>
<evidence type="ECO:0000259" key="10">
    <source>
        <dbReference type="Pfam" id="PF01729"/>
    </source>
</evidence>
<comment type="similarity">
    <text evidence="3 9">Belongs to the NadC/ModD family.</text>
</comment>
<dbReference type="InterPro" id="IPR037128">
    <property type="entry name" value="Quinolinate_PRibosylTase_N_sf"/>
</dbReference>
<dbReference type="PANTHER" id="PTHR32179:SF3">
    <property type="entry name" value="NICOTINATE-NUCLEOTIDE PYROPHOSPHORYLASE [CARBOXYLATING]"/>
    <property type="match status" value="1"/>
</dbReference>
<dbReference type="Gene3D" id="3.20.20.70">
    <property type="entry name" value="Aldolase class I"/>
    <property type="match status" value="1"/>
</dbReference>
<dbReference type="InterPro" id="IPR004393">
    <property type="entry name" value="NadC"/>
</dbReference>
<evidence type="ECO:0000256" key="5">
    <source>
        <dbReference type="ARBA" id="ARBA00022642"/>
    </source>
</evidence>
<comment type="function">
    <text evidence="1">Involved in the catabolism of quinolinic acid (QA).</text>
</comment>
<dbReference type="Pfam" id="PF02749">
    <property type="entry name" value="QRPTase_N"/>
    <property type="match status" value="1"/>
</dbReference>
<comment type="caution">
    <text evidence="12">The sequence shown here is derived from an EMBL/GenBank/DDBJ whole genome shotgun (WGS) entry which is preliminary data.</text>
</comment>
<evidence type="ECO:0000256" key="2">
    <source>
        <dbReference type="ARBA" id="ARBA00004893"/>
    </source>
</evidence>
<evidence type="ECO:0000256" key="3">
    <source>
        <dbReference type="ARBA" id="ARBA00009400"/>
    </source>
</evidence>
<gene>
    <name evidence="12" type="ORF">HOP59_02505</name>
</gene>
<evidence type="ECO:0000313" key="13">
    <source>
        <dbReference type="Proteomes" id="UP001320272"/>
    </source>
</evidence>
<name>A0ABS9AMP2_9GAMM</name>
<evidence type="ECO:0000313" key="12">
    <source>
        <dbReference type="EMBL" id="MCE8023009.1"/>
    </source>
</evidence>
<feature type="domain" description="Quinolinate phosphoribosyl transferase N-terminal" evidence="11">
    <location>
        <begin position="27"/>
        <end position="111"/>
    </location>
</feature>
<dbReference type="EMBL" id="JABFTV010000001">
    <property type="protein sequence ID" value="MCE8023009.1"/>
    <property type="molecule type" value="Genomic_DNA"/>
</dbReference>
<keyword evidence="13" id="KW-1185">Reference proteome</keyword>
<comment type="pathway">
    <text evidence="2">Cofactor biosynthesis; NAD(+) biosynthesis; nicotinate D-ribonucleotide from quinolinate: step 1/1.</text>
</comment>
<dbReference type="PIRSF" id="PIRSF006250">
    <property type="entry name" value="NadC_ModD"/>
    <property type="match status" value="1"/>
</dbReference>
<dbReference type="Proteomes" id="UP001320272">
    <property type="component" value="Unassembled WGS sequence"/>
</dbReference>
<sequence>MHYQDALVEAIREAAAHLLAEDVGPADITAQLIPESQWAKARVITREPAILCGVAWVEEIYRRLDPTIQLRWSAADGDRLEADQCFLEIEGPARRVLTGERAALNLLQTLSATATRTRRYVDLLEGTGVRLLDTRKTLPGLRLAQKYAVTCGGGHNHRIGLYDAFLIKENHIAACGSIAAAVKEARSIARDLPVEVEVENFDELDQALAAGADIVMLDNFTLDDMREAVKRNAGRATLEASGNVDETTLREIAATGVDCLSSGALTKDVKAIDLSMRIVELRAA</sequence>
<organism evidence="12 13">
    <name type="scientific">Billgrantia aerodenitrificans</name>
    <dbReference type="NCBI Taxonomy" id="2733483"/>
    <lineage>
        <taxon>Bacteria</taxon>
        <taxon>Pseudomonadati</taxon>
        <taxon>Pseudomonadota</taxon>
        <taxon>Gammaproteobacteria</taxon>
        <taxon>Oceanospirillales</taxon>
        <taxon>Halomonadaceae</taxon>
        <taxon>Billgrantia</taxon>
    </lineage>
</organism>
<dbReference type="CDD" id="cd01572">
    <property type="entry name" value="QPRTase"/>
    <property type="match status" value="1"/>
</dbReference>
<accession>A0ABS9AMP2</accession>
<dbReference type="InterPro" id="IPR022412">
    <property type="entry name" value="Quinolinate_PRibosylTrfase_N"/>
</dbReference>
<reference evidence="12 13" key="1">
    <citation type="journal article" date="2021" name="Front. Microbiol.">
        <title>Aerobic Denitrification and Heterotrophic Sulfur Oxidation in the Genus Halomonas Revealed by Six Novel Species Characterizations and Genome-Based Analysis.</title>
        <authorList>
            <person name="Wang L."/>
            <person name="Shao Z."/>
        </authorList>
    </citation>
    <scope>NUCLEOTIDE SEQUENCE [LARGE SCALE GENOMIC DNA]</scope>
    <source>
        <strain evidence="12 13">MCCC 1A11058</strain>
    </source>
</reference>
<dbReference type="InterPro" id="IPR002638">
    <property type="entry name" value="Quinolinate_PRibosylTrfase_C"/>
</dbReference>
<proteinExistence type="inferred from homology"/>
<dbReference type="InterPro" id="IPR013785">
    <property type="entry name" value="Aldolase_TIM"/>
</dbReference>
<dbReference type="Gene3D" id="3.90.1170.20">
    <property type="entry name" value="Quinolinate phosphoribosyl transferase, N-terminal domain"/>
    <property type="match status" value="1"/>
</dbReference>
<dbReference type="Pfam" id="PF01729">
    <property type="entry name" value="QRPTase_C"/>
    <property type="match status" value="1"/>
</dbReference>
<keyword evidence="6 9" id="KW-0328">Glycosyltransferase</keyword>
<protein>
    <recommendedName>
        <fullName evidence="4">nicotinate-nucleotide diphosphorylase (carboxylating)</fullName>
        <ecNumber evidence="4">2.4.2.19</ecNumber>
    </recommendedName>
    <alternativeName>
        <fullName evidence="8">Quinolinate phosphoribosyltransferase [decarboxylating]</fullName>
    </alternativeName>
</protein>
<evidence type="ECO:0000256" key="6">
    <source>
        <dbReference type="ARBA" id="ARBA00022676"/>
    </source>
</evidence>
<evidence type="ECO:0000256" key="4">
    <source>
        <dbReference type="ARBA" id="ARBA00011944"/>
    </source>
</evidence>
<evidence type="ECO:0000256" key="9">
    <source>
        <dbReference type="PIRNR" id="PIRNR006250"/>
    </source>
</evidence>
<dbReference type="SUPFAM" id="SSF51690">
    <property type="entry name" value="Nicotinate/Quinolinate PRTase C-terminal domain-like"/>
    <property type="match status" value="1"/>
</dbReference>
<dbReference type="RefSeq" id="WP_234252796.1">
    <property type="nucleotide sequence ID" value="NZ_JABFTV010000001.1"/>
</dbReference>
<dbReference type="SUPFAM" id="SSF54675">
    <property type="entry name" value="Nicotinate/Quinolinate PRTase N-terminal domain-like"/>
    <property type="match status" value="1"/>
</dbReference>
<dbReference type="PANTHER" id="PTHR32179">
    <property type="entry name" value="NICOTINATE-NUCLEOTIDE PYROPHOSPHORYLASE [CARBOXYLATING]"/>
    <property type="match status" value="1"/>
</dbReference>
<dbReference type="EC" id="2.4.2.19" evidence="4"/>
<feature type="domain" description="Quinolinate phosphoribosyl transferase C-terminal" evidence="10">
    <location>
        <begin position="114"/>
        <end position="277"/>
    </location>
</feature>